<proteinExistence type="predicted"/>
<organism evidence="1 2">
    <name type="scientific">Cichorium intybus</name>
    <name type="common">Chicory</name>
    <dbReference type="NCBI Taxonomy" id="13427"/>
    <lineage>
        <taxon>Eukaryota</taxon>
        <taxon>Viridiplantae</taxon>
        <taxon>Streptophyta</taxon>
        <taxon>Embryophyta</taxon>
        <taxon>Tracheophyta</taxon>
        <taxon>Spermatophyta</taxon>
        <taxon>Magnoliopsida</taxon>
        <taxon>eudicotyledons</taxon>
        <taxon>Gunneridae</taxon>
        <taxon>Pentapetalae</taxon>
        <taxon>asterids</taxon>
        <taxon>campanulids</taxon>
        <taxon>Asterales</taxon>
        <taxon>Asteraceae</taxon>
        <taxon>Cichorioideae</taxon>
        <taxon>Cichorieae</taxon>
        <taxon>Cichoriinae</taxon>
        <taxon>Cichorium</taxon>
    </lineage>
</organism>
<sequence>MDHLRPNQRHHRRWSTAPTTPLLRPPLFEARLMGFHKLVRSKDLSNDISGEARDGESVAVLGASGFRKSTLIDALENQIPKGGLKRTEPTDLTDMMTEAMKKTGDGSVKD</sequence>
<reference evidence="2" key="1">
    <citation type="journal article" date="2022" name="Mol. Ecol. Resour.">
        <title>The genomes of chicory, endive, great burdock and yacon provide insights into Asteraceae palaeo-polyploidization history and plant inulin production.</title>
        <authorList>
            <person name="Fan W."/>
            <person name="Wang S."/>
            <person name="Wang H."/>
            <person name="Wang A."/>
            <person name="Jiang F."/>
            <person name="Liu H."/>
            <person name="Zhao H."/>
            <person name="Xu D."/>
            <person name="Zhang Y."/>
        </authorList>
    </citation>
    <scope>NUCLEOTIDE SEQUENCE [LARGE SCALE GENOMIC DNA]</scope>
    <source>
        <strain evidence="2">cv. Punajuju</strain>
    </source>
</reference>
<keyword evidence="2" id="KW-1185">Reference proteome</keyword>
<protein>
    <submittedName>
        <fullName evidence="1">Uncharacterized protein</fullName>
    </submittedName>
</protein>
<name>A0ACB9BGG8_CICIN</name>
<evidence type="ECO:0000313" key="2">
    <source>
        <dbReference type="Proteomes" id="UP001055811"/>
    </source>
</evidence>
<accession>A0ACB9BGG8</accession>
<evidence type="ECO:0000313" key="1">
    <source>
        <dbReference type="EMBL" id="KAI3721597.1"/>
    </source>
</evidence>
<dbReference type="EMBL" id="CM042014">
    <property type="protein sequence ID" value="KAI3721597.1"/>
    <property type="molecule type" value="Genomic_DNA"/>
</dbReference>
<dbReference type="Proteomes" id="UP001055811">
    <property type="component" value="Linkage Group LG06"/>
</dbReference>
<gene>
    <name evidence="1" type="ORF">L2E82_32613</name>
</gene>
<comment type="caution">
    <text evidence="1">The sequence shown here is derived from an EMBL/GenBank/DDBJ whole genome shotgun (WGS) entry which is preliminary data.</text>
</comment>
<reference evidence="1 2" key="2">
    <citation type="journal article" date="2022" name="Mol. Ecol. Resour.">
        <title>The genomes of chicory, endive, great burdock and yacon provide insights into Asteraceae paleo-polyploidization history and plant inulin production.</title>
        <authorList>
            <person name="Fan W."/>
            <person name="Wang S."/>
            <person name="Wang H."/>
            <person name="Wang A."/>
            <person name="Jiang F."/>
            <person name="Liu H."/>
            <person name="Zhao H."/>
            <person name="Xu D."/>
            <person name="Zhang Y."/>
        </authorList>
    </citation>
    <scope>NUCLEOTIDE SEQUENCE [LARGE SCALE GENOMIC DNA]</scope>
    <source>
        <strain evidence="2">cv. Punajuju</strain>
        <tissue evidence="1">Leaves</tissue>
    </source>
</reference>